<name>A0A2N9L4U2_9BACT</name>
<dbReference type="Proteomes" id="UP000239735">
    <property type="component" value="Unassembled WGS sequence"/>
</dbReference>
<dbReference type="GO" id="GO:0008168">
    <property type="term" value="F:methyltransferase activity"/>
    <property type="evidence" value="ECO:0007669"/>
    <property type="project" value="UniProtKB-KW"/>
</dbReference>
<reference evidence="2" key="1">
    <citation type="submission" date="2018-02" db="EMBL/GenBank/DDBJ databases">
        <authorList>
            <person name="Hausmann B."/>
        </authorList>
    </citation>
    <scope>NUCLEOTIDE SEQUENCE [LARGE SCALE GENOMIC DNA]</scope>
    <source>
        <strain evidence="2">Peat soil MAG SbA5</strain>
    </source>
</reference>
<gene>
    <name evidence="1" type="ORF">SBA5_130013</name>
</gene>
<evidence type="ECO:0000313" key="2">
    <source>
        <dbReference type="Proteomes" id="UP000239735"/>
    </source>
</evidence>
<evidence type="ECO:0000313" key="1">
    <source>
        <dbReference type="EMBL" id="SPE18074.1"/>
    </source>
</evidence>
<keyword evidence="1" id="KW-0489">Methyltransferase</keyword>
<keyword evidence="1" id="KW-0808">Transferase</keyword>
<proteinExistence type="predicted"/>
<dbReference type="AlphaFoldDB" id="A0A2N9L4U2"/>
<dbReference type="InterPro" id="IPR029063">
    <property type="entry name" value="SAM-dependent_MTases_sf"/>
</dbReference>
<protein>
    <submittedName>
        <fullName evidence="1">Putative O-methyltransferase</fullName>
    </submittedName>
</protein>
<accession>A0A2N9L4U2</accession>
<dbReference type="GO" id="GO:0032259">
    <property type="term" value="P:methylation"/>
    <property type="evidence" value="ECO:0007669"/>
    <property type="project" value="UniProtKB-KW"/>
</dbReference>
<organism evidence="1 2">
    <name type="scientific">Candidatus Sulfuritelmatomonas gaucii</name>
    <dbReference type="NCBI Taxonomy" id="2043161"/>
    <lineage>
        <taxon>Bacteria</taxon>
        <taxon>Pseudomonadati</taxon>
        <taxon>Acidobacteriota</taxon>
        <taxon>Terriglobia</taxon>
        <taxon>Terriglobales</taxon>
        <taxon>Acidobacteriaceae</taxon>
        <taxon>Candidatus Sulfuritelmatomonas</taxon>
    </lineage>
</organism>
<sequence>MNAGAQEKTQLNREKARSLPGLSVKNGLIRHPFDLEFGVRTSGLVAGRHLASGHHHDRHVTAYYAVAPSVFRGIIVRWRRCRSFAPIDAYTFVDLGAGMGRAMLLASAYPFRSIAGVELHPTLARIGRTNLALWRASGHPLASLRMHCRDVADFPLPAGPCLAFLFNPFTAPVLRRLVRGWSRTLANRPGELDILYVNNEQESVLAREPGFTRLFRGPIRRSHADAVADRTILKRQPGAEYAATTWEDCSIYRWTGKG</sequence>
<dbReference type="SUPFAM" id="SSF53335">
    <property type="entry name" value="S-adenosyl-L-methionine-dependent methyltransferases"/>
    <property type="match status" value="1"/>
</dbReference>
<dbReference type="Gene3D" id="3.40.50.150">
    <property type="entry name" value="Vaccinia Virus protein VP39"/>
    <property type="match status" value="1"/>
</dbReference>
<dbReference type="EMBL" id="OKRB01000035">
    <property type="protein sequence ID" value="SPE18074.1"/>
    <property type="molecule type" value="Genomic_DNA"/>
</dbReference>